<evidence type="ECO:0000259" key="1">
    <source>
        <dbReference type="PROSITE" id="PS50191"/>
    </source>
</evidence>
<dbReference type="EMBL" id="JAVXUP010003982">
    <property type="protein sequence ID" value="KAK2997803.1"/>
    <property type="molecule type" value="Genomic_DNA"/>
</dbReference>
<dbReference type="CDD" id="cd00170">
    <property type="entry name" value="SEC14"/>
    <property type="match status" value="1"/>
</dbReference>
<reference evidence="2" key="1">
    <citation type="submission" date="2022-12" db="EMBL/GenBank/DDBJ databases">
        <title>Draft genome assemblies for two species of Escallonia (Escalloniales).</title>
        <authorList>
            <person name="Chanderbali A."/>
            <person name="Dervinis C."/>
            <person name="Anghel I."/>
            <person name="Soltis D."/>
            <person name="Soltis P."/>
            <person name="Zapata F."/>
        </authorList>
    </citation>
    <scope>NUCLEOTIDE SEQUENCE</scope>
    <source>
        <strain evidence="2">UCBG64.0493</strain>
        <tissue evidence="2">Leaf</tissue>
    </source>
</reference>
<organism evidence="2 3">
    <name type="scientific">Escallonia herrerae</name>
    <dbReference type="NCBI Taxonomy" id="1293975"/>
    <lineage>
        <taxon>Eukaryota</taxon>
        <taxon>Viridiplantae</taxon>
        <taxon>Streptophyta</taxon>
        <taxon>Embryophyta</taxon>
        <taxon>Tracheophyta</taxon>
        <taxon>Spermatophyta</taxon>
        <taxon>Magnoliopsida</taxon>
        <taxon>eudicotyledons</taxon>
        <taxon>Gunneridae</taxon>
        <taxon>Pentapetalae</taxon>
        <taxon>asterids</taxon>
        <taxon>campanulids</taxon>
        <taxon>Escalloniales</taxon>
        <taxon>Escalloniaceae</taxon>
        <taxon>Escallonia</taxon>
    </lineage>
</organism>
<keyword evidence="3" id="KW-1185">Reference proteome</keyword>
<dbReference type="Gene3D" id="3.40.525.10">
    <property type="entry name" value="CRAL-TRIO lipid binding domain"/>
    <property type="match status" value="1"/>
</dbReference>
<name>A0AA88UY77_9ASTE</name>
<protein>
    <recommendedName>
        <fullName evidence="1">CRAL-TRIO domain-containing protein</fullName>
    </recommendedName>
</protein>
<dbReference type="AlphaFoldDB" id="A0AA88UY77"/>
<proteinExistence type="predicted"/>
<sequence>INGACTHLDLLVHALFSSFRGREVGNEKLIAVIDVHQVGYKNVDARGLVSGFQFLQAYYPERLAKCYLLNMPLFFASLWRMSSRFLDKATQEKIVAVSSEDEKKLFVMDIGEDALPEEYGGQAKLVALQEVVLPPLKY</sequence>
<dbReference type="Pfam" id="PF00650">
    <property type="entry name" value="CRAL_TRIO"/>
    <property type="match status" value="1"/>
</dbReference>
<accession>A0AA88UY77</accession>
<comment type="caution">
    <text evidence="2">The sequence shown here is derived from an EMBL/GenBank/DDBJ whole genome shotgun (WGS) entry which is preliminary data.</text>
</comment>
<dbReference type="Proteomes" id="UP001188597">
    <property type="component" value="Unassembled WGS sequence"/>
</dbReference>
<feature type="non-terminal residue" evidence="2">
    <location>
        <position position="1"/>
    </location>
</feature>
<gene>
    <name evidence="2" type="ORF">RJ639_025692</name>
</gene>
<dbReference type="PANTHER" id="PTHR46277">
    <property type="entry name" value="OS03G0850700 PROTEIN"/>
    <property type="match status" value="1"/>
</dbReference>
<evidence type="ECO:0000313" key="2">
    <source>
        <dbReference type="EMBL" id="KAK2997803.1"/>
    </source>
</evidence>
<evidence type="ECO:0000313" key="3">
    <source>
        <dbReference type="Proteomes" id="UP001188597"/>
    </source>
</evidence>
<dbReference type="PANTHER" id="PTHR46277:SF7">
    <property type="entry name" value="CRAL-TRIO DOMAIN-CONTAINING PROTEIN"/>
    <property type="match status" value="1"/>
</dbReference>
<dbReference type="PROSITE" id="PS50191">
    <property type="entry name" value="CRAL_TRIO"/>
    <property type="match status" value="1"/>
</dbReference>
<dbReference type="InterPro" id="IPR036865">
    <property type="entry name" value="CRAL-TRIO_dom_sf"/>
</dbReference>
<dbReference type="SUPFAM" id="SSF52087">
    <property type="entry name" value="CRAL/TRIO domain"/>
    <property type="match status" value="1"/>
</dbReference>
<dbReference type="InterPro" id="IPR001251">
    <property type="entry name" value="CRAL-TRIO_dom"/>
</dbReference>
<feature type="domain" description="CRAL-TRIO" evidence="1">
    <location>
        <begin position="1"/>
        <end position="127"/>
    </location>
</feature>